<dbReference type="InterPro" id="IPR019239">
    <property type="entry name" value="VapB_antitoxin"/>
</dbReference>
<name>A0A564ZIK6_9BACT</name>
<dbReference type="Pfam" id="PF09957">
    <property type="entry name" value="VapB_antitoxin"/>
    <property type="match status" value="1"/>
</dbReference>
<gene>
    <name evidence="1" type="ORF">MELA_01510</name>
</gene>
<reference evidence="1 2" key="1">
    <citation type="submission" date="2019-07" db="EMBL/GenBank/DDBJ databases">
        <authorList>
            <person name="Cremers G."/>
        </authorList>
    </citation>
    <scope>NUCLEOTIDE SEQUENCE [LARGE SCALE GENOMIC DNA]</scope>
</reference>
<evidence type="ECO:0000313" key="2">
    <source>
        <dbReference type="Proteomes" id="UP000334340"/>
    </source>
</evidence>
<keyword evidence="2" id="KW-1185">Reference proteome</keyword>
<protein>
    <recommendedName>
        <fullName evidence="3">Antitoxin VapB11</fullName>
    </recommendedName>
</protein>
<sequence>MRTTITLVDDLIKELMRVSGVKRKREAIHLAISEFLRRKKIKGLLALEGKVHLDLDWRKLEEQELNRHRTSLPPPCMRLILF</sequence>
<dbReference type="Proteomes" id="UP000334340">
    <property type="component" value="Unassembled WGS sequence"/>
</dbReference>
<dbReference type="AlphaFoldDB" id="A0A564ZIK6"/>
<organism evidence="1 2">
    <name type="scientific">Candidatus Methylomirabilis lanthanidiphila</name>
    <dbReference type="NCBI Taxonomy" id="2211376"/>
    <lineage>
        <taxon>Bacteria</taxon>
        <taxon>Candidatus Methylomirabilota</taxon>
        <taxon>Candidatus Methylomirabilia</taxon>
        <taxon>Candidatus Methylomirabilales</taxon>
        <taxon>Candidatus Methylomirabilaceae</taxon>
        <taxon>Candidatus Methylomirabilis</taxon>
    </lineage>
</organism>
<accession>A0A564ZIK6</accession>
<evidence type="ECO:0000313" key="1">
    <source>
        <dbReference type="EMBL" id="VUZ85134.1"/>
    </source>
</evidence>
<dbReference type="EMBL" id="CABIKM010000022">
    <property type="protein sequence ID" value="VUZ85134.1"/>
    <property type="molecule type" value="Genomic_DNA"/>
</dbReference>
<proteinExistence type="predicted"/>
<evidence type="ECO:0008006" key="3">
    <source>
        <dbReference type="Google" id="ProtNLM"/>
    </source>
</evidence>